<protein>
    <submittedName>
        <fullName evidence="1">XRE family transcriptional regulator</fullName>
    </submittedName>
</protein>
<sequence length="175" mass="19646">MSTLGAIEPIGGAVAQEAHGQLYIDLMRQAMAAKDLGLRPLAQKTGISKSRLGRILHPKLAERSPITMGEFRVLLEALDIDLLQAIIKVESIRDRQVSADERYVALIAMLANLFKELPGSLIEALAEIDGLDGSEVRREWAPRLKTVVIKRMVQEVTDVMRRREQIFEDRYDLRG</sequence>
<evidence type="ECO:0000313" key="1">
    <source>
        <dbReference type="EMBL" id="TKW63814.1"/>
    </source>
</evidence>
<accession>A0A533I0G0</accession>
<gene>
    <name evidence="1" type="ORF">DI616_19065</name>
</gene>
<dbReference type="InterPro" id="IPR001387">
    <property type="entry name" value="Cro/C1-type_HTH"/>
</dbReference>
<proteinExistence type="predicted"/>
<evidence type="ECO:0000313" key="2">
    <source>
        <dbReference type="Proteomes" id="UP000315344"/>
    </source>
</evidence>
<dbReference type="AlphaFoldDB" id="A0A533I0G0"/>
<comment type="caution">
    <text evidence="1">The sequence shown here is derived from an EMBL/GenBank/DDBJ whole genome shotgun (WGS) entry which is preliminary data.</text>
</comment>
<dbReference type="Proteomes" id="UP000315344">
    <property type="component" value="Unassembled WGS sequence"/>
</dbReference>
<name>A0A533I0G0_PARDE</name>
<organism evidence="1 2">
    <name type="scientific">Paracoccus denitrificans</name>
    <dbReference type="NCBI Taxonomy" id="266"/>
    <lineage>
        <taxon>Bacteria</taxon>
        <taxon>Pseudomonadati</taxon>
        <taxon>Pseudomonadota</taxon>
        <taxon>Alphaproteobacteria</taxon>
        <taxon>Rhodobacterales</taxon>
        <taxon>Paracoccaceae</taxon>
        <taxon>Paracoccus</taxon>
    </lineage>
</organism>
<dbReference type="EMBL" id="VAFL01000028">
    <property type="protein sequence ID" value="TKW63814.1"/>
    <property type="molecule type" value="Genomic_DNA"/>
</dbReference>
<dbReference type="CDD" id="cd00093">
    <property type="entry name" value="HTH_XRE"/>
    <property type="match status" value="1"/>
</dbReference>
<reference evidence="1 2" key="1">
    <citation type="journal article" date="2017" name="Nat. Commun.">
        <title>In situ click chemistry generation of cyclooxygenase-2 inhibitors.</title>
        <authorList>
            <person name="Bhardwaj A."/>
            <person name="Kaur J."/>
            <person name="Wuest M."/>
            <person name="Wuest F."/>
        </authorList>
    </citation>
    <scope>NUCLEOTIDE SEQUENCE [LARGE SCALE GENOMIC DNA]</scope>
    <source>
        <strain evidence="1">S2_012_000_R3_94</strain>
    </source>
</reference>